<dbReference type="SUPFAM" id="SSF48452">
    <property type="entry name" value="TPR-like"/>
    <property type="match status" value="1"/>
</dbReference>
<organism evidence="1">
    <name type="scientific">marine metagenome</name>
    <dbReference type="NCBI Taxonomy" id="408172"/>
    <lineage>
        <taxon>unclassified sequences</taxon>
        <taxon>metagenomes</taxon>
        <taxon>ecological metagenomes</taxon>
    </lineage>
</organism>
<dbReference type="Gene3D" id="1.25.40.10">
    <property type="entry name" value="Tetratricopeptide repeat domain"/>
    <property type="match status" value="1"/>
</dbReference>
<accession>A0A381VTP4</accession>
<reference evidence="1" key="1">
    <citation type="submission" date="2018-05" db="EMBL/GenBank/DDBJ databases">
        <authorList>
            <person name="Lanie J.A."/>
            <person name="Ng W.-L."/>
            <person name="Kazmierczak K.M."/>
            <person name="Andrzejewski T.M."/>
            <person name="Davidsen T.M."/>
            <person name="Wayne K.J."/>
            <person name="Tettelin H."/>
            <person name="Glass J.I."/>
            <person name="Rusch D."/>
            <person name="Podicherti R."/>
            <person name="Tsui H.-C.T."/>
            <person name="Winkler M.E."/>
        </authorList>
    </citation>
    <scope>NUCLEOTIDE SEQUENCE</scope>
</reference>
<proteinExistence type="predicted"/>
<name>A0A381VTP4_9ZZZZ</name>
<dbReference type="AlphaFoldDB" id="A0A381VTP4"/>
<gene>
    <name evidence="1" type="ORF">METZ01_LOCUS95841</name>
</gene>
<dbReference type="InterPro" id="IPR011990">
    <property type="entry name" value="TPR-like_helical_dom_sf"/>
</dbReference>
<evidence type="ECO:0000313" key="1">
    <source>
        <dbReference type="EMBL" id="SVA42987.1"/>
    </source>
</evidence>
<dbReference type="PROSITE" id="PS50293">
    <property type="entry name" value="TPR_REGION"/>
    <property type="match status" value="1"/>
</dbReference>
<sequence>MTSCFARFLDLMPKTRHKTLVVLFLAGTVVGCAAVPEDPKAQTVTQALAAGTPASGEQVEPGFDRRSELIFQYLLADIAARRGDDQAAAEAMLRAAEISQDPDVVVRAYGLSMQAGHHAPALEMARLLVQLMPDSDRPRVLELQALMALGRPDEFFNTLVEYNNEPGSKPGRNLRRASEILGRSADPSAWLSVMERLAEHYADEPEVHLAHAWLAYKASRPDLAEGALNRALSLHPGWQQVALMKLGQLKKADDRAALSAFTTKFLVEFPDSNDLRLAWARLLTEWGELESALEQFNELARREPGNSDAIYASGVLSLEIGDIQNAARRLGQYLELDP</sequence>
<protein>
    <submittedName>
        <fullName evidence="1">Uncharacterized protein</fullName>
    </submittedName>
</protein>
<dbReference type="PROSITE" id="PS51257">
    <property type="entry name" value="PROKAR_LIPOPROTEIN"/>
    <property type="match status" value="1"/>
</dbReference>
<dbReference type="EMBL" id="UINC01009591">
    <property type="protein sequence ID" value="SVA42987.1"/>
    <property type="molecule type" value="Genomic_DNA"/>
</dbReference>
<dbReference type="Pfam" id="PF13432">
    <property type="entry name" value="TPR_16"/>
    <property type="match status" value="2"/>
</dbReference>
<feature type="non-terminal residue" evidence="1">
    <location>
        <position position="338"/>
    </location>
</feature>